<evidence type="ECO:0000313" key="2">
    <source>
        <dbReference type="Proteomes" id="UP000054279"/>
    </source>
</evidence>
<keyword evidence="2" id="KW-1185">Reference proteome</keyword>
<evidence type="ECO:0000313" key="1">
    <source>
        <dbReference type="EMBL" id="KIJ24520.1"/>
    </source>
</evidence>
<name>A0A0C9UH62_SPHS4</name>
<reference evidence="1 2" key="1">
    <citation type="submission" date="2014-06" db="EMBL/GenBank/DDBJ databases">
        <title>Evolutionary Origins and Diversification of the Mycorrhizal Mutualists.</title>
        <authorList>
            <consortium name="DOE Joint Genome Institute"/>
            <consortium name="Mycorrhizal Genomics Consortium"/>
            <person name="Kohler A."/>
            <person name="Kuo A."/>
            <person name="Nagy L.G."/>
            <person name="Floudas D."/>
            <person name="Copeland A."/>
            <person name="Barry K.W."/>
            <person name="Cichocki N."/>
            <person name="Veneault-Fourrey C."/>
            <person name="LaButti K."/>
            <person name="Lindquist E.A."/>
            <person name="Lipzen A."/>
            <person name="Lundell T."/>
            <person name="Morin E."/>
            <person name="Murat C."/>
            <person name="Riley R."/>
            <person name="Ohm R."/>
            <person name="Sun H."/>
            <person name="Tunlid A."/>
            <person name="Henrissat B."/>
            <person name="Grigoriev I.V."/>
            <person name="Hibbett D.S."/>
            <person name="Martin F."/>
        </authorList>
    </citation>
    <scope>NUCLEOTIDE SEQUENCE [LARGE SCALE GENOMIC DNA]</scope>
    <source>
        <strain evidence="1 2">SS14</strain>
    </source>
</reference>
<dbReference type="Proteomes" id="UP000054279">
    <property type="component" value="Unassembled WGS sequence"/>
</dbReference>
<dbReference type="HOGENOM" id="CLU_1533535_0_0_1"/>
<accession>A0A0C9UH62</accession>
<sequence length="175" mass="19575">MLRTVITKTPRLQQFICTLESEDIAHFKPVFNSLTEAHGAALQELGVMITGGISSGTMGDFELMGSPASLSHTQRLHLVRQHSRHPHQTLPSSKISLHLDRALKILPRNIVKKAKWHHLTTLTLRGYITSMNDDENHFPTEAYNGLPIFLLRHPNLTALKAPGAPRYLAQGRHPT</sequence>
<organism evidence="1 2">
    <name type="scientific">Sphaerobolus stellatus (strain SS14)</name>
    <dbReference type="NCBI Taxonomy" id="990650"/>
    <lineage>
        <taxon>Eukaryota</taxon>
        <taxon>Fungi</taxon>
        <taxon>Dikarya</taxon>
        <taxon>Basidiomycota</taxon>
        <taxon>Agaricomycotina</taxon>
        <taxon>Agaricomycetes</taxon>
        <taxon>Phallomycetidae</taxon>
        <taxon>Geastrales</taxon>
        <taxon>Sphaerobolaceae</taxon>
        <taxon>Sphaerobolus</taxon>
    </lineage>
</organism>
<proteinExistence type="predicted"/>
<protein>
    <submittedName>
        <fullName evidence="1">Uncharacterized protein</fullName>
    </submittedName>
</protein>
<dbReference type="AlphaFoldDB" id="A0A0C9UH62"/>
<gene>
    <name evidence="1" type="ORF">M422DRAFT_274688</name>
</gene>
<dbReference type="EMBL" id="KN837482">
    <property type="protein sequence ID" value="KIJ24520.1"/>
    <property type="molecule type" value="Genomic_DNA"/>
</dbReference>